<dbReference type="PANTHER" id="PTHR11002">
    <property type="entry name" value="CARBONIC ANHYDRASE"/>
    <property type="match status" value="1"/>
</dbReference>
<dbReference type="EMBL" id="JBHTMP010000046">
    <property type="protein sequence ID" value="MFD1324322.1"/>
    <property type="molecule type" value="Genomic_DNA"/>
</dbReference>
<dbReference type="Pfam" id="PF00484">
    <property type="entry name" value="Pro_CA"/>
    <property type="match status" value="1"/>
</dbReference>
<dbReference type="PROSITE" id="PS00705">
    <property type="entry name" value="PROK_CO2_ANHYDRASE_2"/>
    <property type="match status" value="1"/>
</dbReference>
<dbReference type="InterPro" id="IPR001765">
    <property type="entry name" value="Carbonic_anhydrase"/>
</dbReference>
<protein>
    <recommendedName>
        <fullName evidence="2 7">Carbonic anhydrase</fullName>
        <ecNumber evidence="2 7">4.2.1.1</ecNumber>
    </recommendedName>
    <alternativeName>
        <fullName evidence="7">Carbonate dehydratase</fullName>
    </alternativeName>
</protein>
<dbReference type="EC" id="4.2.1.1" evidence="2 7"/>
<name>A0ABW3YIG3_9ACTN</name>
<evidence type="ECO:0000313" key="9">
    <source>
        <dbReference type="Proteomes" id="UP001597260"/>
    </source>
</evidence>
<keyword evidence="4 7" id="KW-0456">Lyase</keyword>
<dbReference type="PROSITE" id="PS00704">
    <property type="entry name" value="PROK_CO2_ANHYDRASE_1"/>
    <property type="match status" value="1"/>
</dbReference>
<evidence type="ECO:0000256" key="3">
    <source>
        <dbReference type="ARBA" id="ARBA00022833"/>
    </source>
</evidence>
<dbReference type="PANTHER" id="PTHR11002:SF79">
    <property type="entry name" value="CARBONIC ANHYDRASE 2"/>
    <property type="match status" value="1"/>
</dbReference>
<dbReference type="CDD" id="cd03378">
    <property type="entry name" value="beta_CA_cladeC"/>
    <property type="match status" value="1"/>
</dbReference>
<dbReference type="RefSeq" id="WP_377574764.1">
    <property type="nucleotide sequence ID" value="NZ_JBHTMP010000046.1"/>
</dbReference>
<comment type="catalytic activity">
    <reaction evidence="6 7">
        <text>hydrogencarbonate + H(+) = CO2 + H2O</text>
        <dbReference type="Rhea" id="RHEA:10748"/>
        <dbReference type="ChEBI" id="CHEBI:15377"/>
        <dbReference type="ChEBI" id="CHEBI:15378"/>
        <dbReference type="ChEBI" id="CHEBI:16526"/>
        <dbReference type="ChEBI" id="CHEBI:17544"/>
        <dbReference type="EC" id="4.2.1.1"/>
    </reaction>
</comment>
<accession>A0ABW3YIG3</accession>
<dbReference type="InterPro" id="IPR036874">
    <property type="entry name" value="Carbonic_anhydrase_sf"/>
</dbReference>
<comment type="caution">
    <text evidence="8">The sequence shown here is derived from an EMBL/GenBank/DDBJ whole genome shotgun (WGS) entry which is preliminary data.</text>
</comment>
<gene>
    <name evidence="8" type="ORF">ACFQ4H_24865</name>
</gene>
<reference evidence="9" key="1">
    <citation type="journal article" date="2019" name="Int. J. Syst. Evol. Microbiol.">
        <title>The Global Catalogue of Microorganisms (GCM) 10K type strain sequencing project: providing services to taxonomists for standard genome sequencing and annotation.</title>
        <authorList>
            <consortium name="The Broad Institute Genomics Platform"/>
            <consortium name="The Broad Institute Genome Sequencing Center for Infectious Disease"/>
            <person name="Wu L."/>
            <person name="Ma J."/>
        </authorList>
    </citation>
    <scope>NUCLEOTIDE SEQUENCE [LARGE SCALE GENOMIC DNA]</scope>
    <source>
        <strain evidence="9">JCM 31037</strain>
    </source>
</reference>
<evidence type="ECO:0000256" key="2">
    <source>
        <dbReference type="ARBA" id="ARBA00012925"/>
    </source>
</evidence>
<keyword evidence="9" id="KW-1185">Reference proteome</keyword>
<dbReference type="InterPro" id="IPR015892">
    <property type="entry name" value="Carbonic_anhydrase_CS"/>
</dbReference>
<evidence type="ECO:0000256" key="5">
    <source>
        <dbReference type="ARBA" id="ARBA00024993"/>
    </source>
</evidence>
<dbReference type="SUPFAM" id="SSF53056">
    <property type="entry name" value="beta-carbonic anhydrase, cab"/>
    <property type="match status" value="1"/>
</dbReference>
<evidence type="ECO:0000313" key="8">
    <source>
        <dbReference type="EMBL" id="MFD1324322.1"/>
    </source>
</evidence>
<comment type="similarity">
    <text evidence="1 7">Belongs to the beta-class carbonic anhydrase family.</text>
</comment>
<evidence type="ECO:0000256" key="7">
    <source>
        <dbReference type="RuleBase" id="RU003956"/>
    </source>
</evidence>
<organism evidence="8 9">
    <name type="scientific">Micromonospora sonneratiae</name>
    <dbReference type="NCBI Taxonomy" id="1184706"/>
    <lineage>
        <taxon>Bacteria</taxon>
        <taxon>Bacillati</taxon>
        <taxon>Actinomycetota</taxon>
        <taxon>Actinomycetes</taxon>
        <taxon>Micromonosporales</taxon>
        <taxon>Micromonosporaceae</taxon>
        <taxon>Micromonospora</taxon>
    </lineage>
</organism>
<comment type="function">
    <text evidence="7">Reversible hydration of carbon dioxide.</text>
</comment>
<dbReference type="SMART" id="SM00947">
    <property type="entry name" value="Pro_CA"/>
    <property type="match status" value="1"/>
</dbReference>
<evidence type="ECO:0000256" key="1">
    <source>
        <dbReference type="ARBA" id="ARBA00006217"/>
    </source>
</evidence>
<dbReference type="Gene3D" id="3.40.1050.10">
    <property type="entry name" value="Carbonic anhydrase"/>
    <property type="match status" value="1"/>
</dbReference>
<keyword evidence="3 7" id="KW-0862">Zinc</keyword>
<proteinExistence type="inferred from homology"/>
<sequence>MTERPATPELALAELRAGNERFVTGTRIHPNQDAEHRAALAGAQAPFAVIFGCSDSRLAAEIIFDRGLGDLFVVRTAGHTVGTAVLGSVEYAVTILKTPLVVVLGHNSCGAVRAACDAVSEGTSPSGFLGAVVDAVIPSVALAASQQVNDVDQIVDIHIQRTVRQLQHLSETLSRAVAEGRCAVVGMSYQLSDGKARIVSTG</sequence>
<evidence type="ECO:0000256" key="4">
    <source>
        <dbReference type="ARBA" id="ARBA00023239"/>
    </source>
</evidence>
<dbReference type="Proteomes" id="UP001597260">
    <property type="component" value="Unassembled WGS sequence"/>
</dbReference>
<comment type="function">
    <text evidence="5">Catalyzes the reversible hydration of carbon dioxide to form bicarbonate.</text>
</comment>
<evidence type="ECO:0000256" key="6">
    <source>
        <dbReference type="ARBA" id="ARBA00048348"/>
    </source>
</evidence>